<dbReference type="InterPro" id="IPR007055">
    <property type="entry name" value="BON_dom"/>
</dbReference>
<comment type="caution">
    <text evidence="4">The sequence shown here is derived from an EMBL/GenBank/DDBJ whole genome shotgun (WGS) entry which is preliminary data.</text>
</comment>
<dbReference type="PANTHER" id="PTHR34606">
    <property type="entry name" value="BON DOMAIN-CONTAINING PROTEIN"/>
    <property type="match status" value="1"/>
</dbReference>
<dbReference type="GeneID" id="99743868"/>
<evidence type="ECO:0000256" key="1">
    <source>
        <dbReference type="ARBA" id="ARBA00022729"/>
    </source>
</evidence>
<dbReference type="Gene3D" id="3.30.1340.30">
    <property type="match status" value="2"/>
</dbReference>
<dbReference type="EMBL" id="NASK01000104">
    <property type="protein sequence ID" value="OTQ48057.1"/>
    <property type="molecule type" value="Genomic_DNA"/>
</dbReference>
<feature type="signal peptide" evidence="2">
    <location>
        <begin position="1"/>
        <end position="22"/>
    </location>
</feature>
<keyword evidence="1 2" id="KW-0732">Signal</keyword>
<feature type="domain" description="BON" evidence="3">
    <location>
        <begin position="47"/>
        <end position="115"/>
    </location>
</feature>
<evidence type="ECO:0000259" key="3">
    <source>
        <dbReference type="PROSITE" id="PS50914"/>
    </source>
</evidence>
<dbReference type="NCBIfam" id="NF008247">
    <property type="entry name" value="PRK11023.1"/>
    <property type="match status" value="1"/>
</dbReference>
<sequence>MKKFILVTALVTSTLMLQGCVAAVIGVGAGATAKVATDPRTTGTQVDDTTLNTRMNSKLSENGPFFIGSRISSSTYDGNIILTGQANAEQIEKAERLAYQVEGVKKVYNQIRAGEPVGAGTITNDMWITTKVKSQLTLNSKTKARNIKVVTENGEVFLIGIVSSEEGQEAATVASKVAGVKKVVTLFTIR</sequence>
<gene>
    <name evidence="4" type="ORF">B6D06_11330</name>
</gene>
<dbReference type="Pfam" id="PF04972">
    <property type="entry name" value="BON"/>
    <property type="match status" value="2"/>
</dbReference>
<dbReference type="RefSeq" id="WP_086321163.1">
    <property type="nucleotide sequence ID" value="NZ_CAMLFL010000009.1"/>
</dbReference>
<dbReference type="OrthoDB" id="9783990at2"/>
<dbReference type="PROSITE" id="PS51257">
    <property type="entry name" value="PROKAR_LIPOPROTEIN"/>
    <property type="match status" value="1"/>
</dbReference>
<dbReference type="InterPro" id="IPR014004">
    <property type="entry name" value="Transpt-assoc_nodulatn_dom_bac"/>
</dbReference>
<dbReference type="PANTHER" id="PTHR34606:SF4">
    <property type="entry name" value="OUTER MEMBRANE LIPOPROTEIN DOLP"/>
    <property type="match status" value="1"/>
</dbReference>
<protein>
    <submittedName>
        <fullName evidence="4">Osmotically-inducible protein OsmY</fullName>
    </submittedName>
</protein>
<dbReference type="AlphaFoldDB" id="A0A242NSQ4"/>
<feature type="domain" description="BON" evidence="3">
    <location>
        <begin position="124"/>
        <end position="190"/>
    </location>
</feature>
<organism evidence="4 5">
    <name type="scientific">Gilliamella apis</name>
    <dbReference type="NCBI Taxonomy" id="1970738"/>
    <lineage>
        <taxon>Bacteria</taxon>
        <taxon>Pseudomonadati</taxon>
        <taxon>Pseudomonadota</taxon>
        <taxon>Gammaproteobacteria</taxon>
        <taxon>Orbales</taxon>
        <taxon>Orbaceae</taxon>
        <taxon>Gilliamella</taxon>
    </lineage>
</organism>
<evidence type="ECO:0000256" key="2">
    <source>
        <dbReference type="SAM" id="SignalP"/>
    </source>
</evidence>
<evidence type="ECO:0000313" key="5">
    <source>
        <dbReference type="Proteomes" id="UP000194968"/>
    </source>
</evidence>
<reference evidence="4 5" key="1">
    <citation type="submission" date="2017-03" db="EMBL/GenBank/DDBJ databases">
        <title>Comparative genomics of honeybee gut symbionts reveal geographically distinct and subgroup specific antibiotic resistance.</title>
        <authorList>
            <person name="Ludvigsen J."/>
            <person name="Porcellato D."/>
            <person name="Labee-Lund T.M."/>
            <person name="Amdam G.V."/>
            <person name="Rudi K."/>
        </authorList>
    </citation>
    <scope>NUCLEOTIDE SEQUENCE [LARGE SCALE GENOMIC DNA]</scope>
    <source>
        <strain evidence="4 5">A-4-12</strain>
    </source>
</reference>
<feature type="chain" id="PRO_5011260161" evidence="2">
    <location>
        <begin position="23"/>
        <end position="190"/>
    </location>
</feature>
<dbReference type="PROSITE" id="PS50914">
    <property type="entry name" value="BON"/>
    <property type="match status" value="2"/>
</dbReference>
<dbReference type="SMART" id="SM00749">
    <property type="entry name" value="BON"/>
    <property type="match status" value="2"/>
</dbReference>
<evidence type="ECO:0000313" key="4">
    <source>
        <dbReference type="EMBL" id="OTQ48057.1"/>
    </source>
</evidence>
<proteinExistence type="predicted"/>
<name>A0A242NSQ4_9GAMM</name>
<accession>A0A242NSQ4</accession>
<dbReference type="Proteomes" id="UP000194968">
    <property type="component" value="Unassembled WGS sequence"/>
</dbReference>
<dbReference type="InterPro" id="IPR051686">
    <property type="entry name" value="Lipoprotein_DolP"/>
</dbReference>